<gene>
    <name evidence="2" type="ORF">THAOC_19425</name>
</gene>
<evidence type="ECO:0000313" key="3">
    <source>
        <dbReference type="Proteomes" id="UP000266841"/>
    </source>
</evidence>
<feature type="region of interest" description="Disordered" evidence="1">
    <location>
        <begin position="1"/>
        <end position="59"/>
    </location>
</feature>
<feature type="compositionally biased region" description="Basic and acidic residues" evidence="1">
    <location>
        <begin position="21"/>
        <end position="43"/>
    </location>
</feature>
<proteinExistence type="predicted"/>
<sequence length="96" mass="10974">MSDESRTQEPGSNAGPEGDNDEHQQTDEDKMLDEVAKQKERIDAIPGDNTFGNAKRRAPHQKKLGQLEFKLHIFTEKKRLARELSKFEEIHGAIYP</sequence>
<dbReference type="Proteomes" id="UP000266841">
    <property type="component" value="Unassembled WGS sequence"/>
</dbReference>
<keyword evidence="3" id="KW-1185">Reference proteome</keyword>
<protein>
    <submittedName>
        <fullName evidence="2">Uncharacterized protein</fullName>
    </submittedName>
</protein>
<evidence type="ECO:0000256" key="1">
    <source>
        <dbReference type="SAM" id="MobiDB-lite"/>
    </source>
</evidence>
<accession>K0S5U8</accession>
<name>K0S5U8_THAOC</name>
<dbReference type="EMBL" id="AGNL01021329">
    <property type="protein sequence ID" value="EJK60254.1"/>
    <property type="molecule type" value="Genomic_DNA"/>
</dbReference>
<dbReference type="AlphaFoldDB" id="K0S5U8"/>
<evidence type="ECO:0000313" key="2">
    <source>
        <dbReference type="EMBL" id="EJK60254.1"/>
    </source>
</evidence>
<reference evidence="2 3" key="1">
    <citation type="journal article" date="2012" name="Genome Biol.">
        <title>Genome and low-iron response of an oceanic diatom adapted to chronic iron limitation.</title>
        <authorList>
            <person name="Lommer M."/>
            <person name="Specht M."/>
            <person name="Roy A.S."/>
            <person name="Kraemer L."/>
            <person name="Andreson R."/>
            <person name="Gutowska M.A."/>
            <person name="Wolf J."/>
            <person name="Bergner S.V."/>
            <person name="Schilhabel M.B."/>
            <person name="Klostermeier U.C."/>
            <person name="Beiko R.G."/>
            <person name="Rosenstiel P."/>
            <person name="Hippler M."/>
            <person name="Laroche J."/>
        </authorList>
    </citation>
    <scope>NUCLEOTIDE SEQUENCE [LARGE SCALE GENOMIC DNA]</scope>
    <source>
        <strain evidence="2 3">CCMP1005</strain>
    </source>
</reference>
<organism evidence="2 3">
    <name type="scientific">Thalassiosira oceanica</name>
    <name type="common">Marine diatom</name>
    <dbReference type="NCBI Taxonomy" id="159749"/>
    <lineage>
        <taxon>Eukaryota</taxon>
        <taxon>Sar</taxon>
        <taxon>Stramenopiles</taxon>
        <taxon>Ochrophyta</taxon>
        <taxon>Bacillariophyta</taxon>
        <taxon>Coscinodiscophyceae</taxon>
        <taxon>Thalassiosirophycidae</taxon>
        <taxon>Thalassiosirales</taxon>
        <taxon>Thalassiosiraceae</taxon>
        <taxon>Thalassiosira</taxon>
    </lineage>
</organism>
<comment type="caution">
    <text evidence="2">The sequence shown here is derived from an EMBL/GenBank/DDBJ whole genome shotgun (WGS) entry which is preliminary data.</text>
</comment>